<dbReference type="EMBL" id="CAJHNH020001354">
    <property type="protein sequence ID" value="CAG5122746.1"/>
    <property type="molecule type" value="Genomic_DNA"/>
</dbReference>
<keyword evidence="1" id="KW-0175">Coiled coil</keyword>
<protein>
    <submittedName>
        <fullName evidence="2">Uncharacterized protein</fullName>
    </submittedName>
</protein>
<evidence type="ECO:0000256" key="1">
    <source>
        <dbReference type="SAM" id="Coils"/>
    </source>
</evidence>
<feature type="non-terminal residue" evidence="2">
    <location>
        <position position="81"/>
    </location>
</feature>
<evidence type="ECO:0000313" key="2">
    <source>
        <dbReference type="EMBL" id="CAG5122746.1"/>
    </source>
</evidence>
<comment type="caution">
    <text evidence="2">The sequence shown here is derived from an EMBL/GenBank/DDBJ whole genome shotgun (WGS) entry which is preliminary data.</text>
</comment>
<feature type="non-terminal residue" evidence="2">
    <location>
        <position position="1"/>
    </location>
</feature>
<sequence>NHICTNQIRRAGEENKELKKQIEEAAEREKDLRTNIKDLTRKLDDTESKRKEEAMMARIKDAENVQMLAELRHKIAEIDIQ</sequence>
<accession>A0A8S3Z780</accession>
<reference evidence="2" key="1">
    <citation type="submission" date="2021-04" db="EMBL/GenBank/DDBJ databases">
        <authorList>
            <consortium name="Molecular Ecology Group"/>
        </authorList>
    </citation>
    <scope>NUCLEOTIDE SEQUENCE</scope>
</reference>
<dbReference type="AlphaFoldDB" id="A0A8S3Z780"/>
<dbReference type="OrthoDB" id="295078at2759"/>
<organism evidence="2 3">
    <name type="scientific">Candidula unifasciata</name>
    <dbReference type="NCBI Taxonomy" id="100452"/>
    <lineage>
        <taxon>Eukaryota</taxon>
        <taxon>Metazoa</taxon>
        <taxon>Spiralia</taxon>
        <taxon>Lophotrochozoa</taxon>
        <taxon>Mollusca</taxon>
        <taxon>Gastropoda</taxon>
        <taxon>Heterobranchia</taxon>
        <taxon>Euthyneura</taxon>
        <taxon>Panpulmonata</taxon>
        <taxon>Eupulmonata</taxon>
        <taxon>Stylommatophora</taxon>
        <taxon>Helicina</taxon>
        <taxon>Helicoidea</taxon>
        <taxon>Geomitridae</taxon>
        <taxon>Candidula</taxon>
    </lineage>
</organism>
<proteinExistence type="predicted"/>
<keyword evidence="3" id="KW-1185">Reference proteome</keyword>
<name>A0A8S3Z780_9EUPU</name>
<gene>
    <name evidence="2" type="ORF">CUNI_LOCUS8304</name>
</gene>
<evidence type="ECO:0000313" key="3">
    <source>
        <dbReference type="Proteomes" id="UP000678393"/>
    </source>
</evidence>
<dbReference type="Proteomes" id="UP000678393">
    <property type="component" value="Unassembled WGS sequence"/>
</dbReference>
<feature type="coiled-coil region" evidence="1">
    <location>
        <begin position="1"/>
        <end position="56"/>
    </location>
</feature>